<accession>A0ABT8DED2</accession>
<proteinExistence type="predicted"/>
<evidence type="ECO:0000256" key="1">
    <source>
        <dbReference type="SAM" id="SignalP"/>
    </source>
</evidence>
<name>A0ABT8DED2_9RHOB</name>
<protein>
    <submittedName>
        <fullName evidence="2">Uncharacterized protein</fullName>
    </submittedName>
</protein>
<reference evidence="3" key="1">
    <citation type="journal article" date="2019" name="Int. J. Syst. Evol. Microbiol.">
        <title>The Global Catalogue of Microorganisms (GCM) 10K type strain sequencing project: providing services to taxonomists for standard genome sequencing and annotation.</title>
        <authorList>
            <consortium name="The Broad Institute Genomics Platform"/>
            <consortium name="The Broad Institute Genome Sequencing Center for Infectious Disease"/>
            <person name="Wu L."/>
            <person name="Ma J."/>
        </authorList>
    </citation>
    <scope>NUCLEOTIDE SEQUENCE [LARGE SCALE GENOMIC DNA]</scope>
    <source>
        <strain evidence="3">CECT 8482</strain>
    </source>
</reference>
<dbReference type="RefSeq" id="WP_377788181.1">
    <property type="nucleotide sequence ID" value="NZ_JBHUOC010000006.1"/>
</dbReference>
<sequence length="247" mass="25299">MDKLMRHLMLTCLAAAGWGAWAAPSLGREVYVVTGRDAGLATAPDIARVESFWRERGTTALRVEAGALDDAPAVATASAESADRLIYYSGPIGRGDGGLVLADRSGPVAAAVPVESVLEAGADPRPTTLIINHCGTNMNISPRDFGFEGDWIVAYPVSSSCVPETVANRALAALAGPREGWVGALQAAGMMVARPLAPGSAPAGARRPGAPALQAVRNDSIVITTLRPSAPASPRIAARAPDGAGRS</sequence>
<feature type="signal peptide" evidence="1">
    <location>
        <begin position="1"/>
        <end position="22"/>
    </location>
</feature>
<keyword evidence="3" id="KW-1185">Reference proteome</keyword>
<evidence type="ECO:0000313" key="2">
    <source>
        <dbReference type="EMBL" id="MDN3713680.1"/>
    </source>
</evidence>
<dbReference type="Proteomes" id="UP001243846">
    <property type="component" value="Unassembled WGS sequence"/>
</dbReference>
<comment type="caution">
    <text evidence="2">The sequence shown here is derived from an EMBL/GenBank/DDBJ whole genome shotgun (WGS) entry which is preliminary data.</text>
</comment>
<feature type="chain" id="PRO_5046076999" evidence="1">
    <location>
        <begin position="23"/>
        <end position="247"/>
    </location>
</feature>
<gene>
    <name evidence="2" type="ORF">QWZ10_21500</name>
</gene>
<organism evidence="2 3">
    <name type="scientific">Paracoccus cavernae</name>
    <dbReference type="NCBI Taxonomy" id="1571207"/>
    <lineage>
        <taxon>Bacteria</taxon>
        <taxon>Pseudomonadati</taxon>
        <taxon>Pseudomonadota</taxon>
        <taxon>Alphaproteobacteria</taxon>
        <taxon>Rhodobacterales</taxon>
        <taxon>Paracoccaceae</taxon>
        <taxon>Paracoccus</taxon>
    </lineage>
</organism>
<keyword evidence="1" id="KW-0732">Signal</keyword>
<evidence type="ECO:0000313" key="3">
    <source>
        <dbReference type="Proteomes" id="UP001243846"/>
    </source>
</evidence>
<dbReference type="EMBL" id="JAUFRC010000002">
    <property type="protein sequence ID" value="MDN3713680.1"/>
    <property type="molecule type" value="Genomic_DNA"/>
</dbReference>